<reference evidence="4" key="2">
    <citation type="submission" date="2025-09" db="UniProtKB">
        <authorList>
            <consortium name="Ensembl"/>
        </authorList>
    </citation>
    <scope>IDENTIFICATION</scope>
</reference>
<feature type="region of interest" description="Disordered" evidence="2">
    <location>
        <begin position="19"/>
        <end position="41"/>
    </location>
</feature>
<dbReference type="GO" id="GO:0006974">
    <property type="term" value="P:DNA damage response"/>
    <property type="evidence" value="ECO:0007669"/>
    <property type="project" value="InterPro"/>
</dbReference>
<dbReference type="GO" id="GO:0006631">
    <property type="term" value="P:fatty acid metabolic process"/>
    <property type="evidence" value="ECO:0007669"/>
    <property type="project" value="TreeGrafter"/>
</dbReference>
<dbReference type="PANTHER" id="PTHR21052">
    <property type="entry name" value="SPERMATOGENESIS ASSOCIATED 11-RELATED"/>
    <property type="match status" value="1"/>
</dbReference>
<reference evidence="4" key="1">
    <citation type="submission" date="2025-08" db="UniProtKB">
        <authorList>
            <consortium name="Ensembl"/>
        </authorList>
    </citation>
    <scope>IDENTIFICATION</scope>
</reference>
<accession>A0A8C3QSL1</accession>
<dbReference type="InterPro" id="IPR032870">
    <property type="entry name" value="ALKBH7-like"/>
</dbReference>
<evidence type="ECO:0000313" key="4">
    <source>
        <dbReference type="Ensembl" id="ENSCRFP00000010560.1"/>
    </source>
</evidence>
<name>A0A8C3QSL1_9PASS</name>
<dbReference type="PANTHER" id="PTHR21052:SF0">
    <property type="entry name" value="ALPHA-KETOGLUTARATE-DEPENDENT DIOXYGENASE ALKB HOMOLOG 7, MITOCHONDRIAL"/>
    <property type="match status" value="1"/>
</dbReference>
<keyword evidence="5" id="KW-1185">Reference proteome</keyword>
<dbReference type="Ensembl" id="ENSCRFT00000010937.1">
    <property type="protein sequence ID" value="ENSCRFP00000010560.1"/>
    <property type="gene ID" value="ENSCRFG00000008255.1"/>
</dbReference>
<dbReference type="InterPro" id="IPR027450">
    <property type="entry name" value="AlkB-like"/>
</dbReference>
<organism evidence="4 5">
    <name type="scientific">Cyanoderma ruficeps</name>
    <name type="common">rufous-capped babbler</name>
    <dbReference type="NCBI Taxonomy" id="181631"/>
    <lineage>
        <taxon>Eukaryota</taxon>
        <taxon>Metazoa</taxon>
        <taxon>Chordata</taxon>
        <taxon>Craniata</taxon>
        <taxon>Vertebrata</taxon>
        <taxon>Euteleostomi</taxon>
        <taxon>Archelosauria</taxon>
        <taxon>Archosauria</taxon>
        <taxon>Dinosauria</taxon>
        <taxon>Saurischia</taxon>
        <taxon>Theropoda</taxon>
        <taxon>Coelurosauria</taxon>
        <taxon>Aves</taxon>
        <taxon>Neognathae</taxon>
        <taxon>Neoaves</taxon>
        <taxon>Telluraves</taxon>
        <taxon>Australaves</taxon>
        <taxon>Passeriformes</taxon>
        <taxon>Sylvioidea</taxon>
        <taxon>Timaliidae</taxon>
        <taxon>Cyanoderma</taxon>
    </lineage>
</organism>
<dbReference type="InterPro" id="IPR005123">
    <property type="entry name" value="Oxoglu/Fe-dep_dioxygenase_dom"/>
</dbReference>
<evidence type="ECO:0000256" key="2">
    <source>
        <dbReference type="SAM" id="MobiDB-lite"/>
    </source>
</evidence>
<dbReference type="AlphaFoldDB" id="A0A8C3QSL1"/>
<dbReference type="SUPFAM" id="SSF51197">
    <property type="entry name" value="Clavaminate synthase-like"/>
    <property type="match status" value="1"/>
</dbReference>
<evidence type="ECO:0000259" key="3">
    <source>
        <dbReference type="PROSITE" id="PS51471"/>
    </source>
</evidence>
<evidence type="ECO:0000313" key="5">
    <source>
        <dbReference type="Proteomes" id="UP000694396"/>
    </source>
</evidence>
<dbReference type="Proteomes" id="UP000694396">
    <property type="component" value="Unplaced"/>
</dbReference>
<feature type="compositionally biased region" description="Low complexity" evidence="2">
    <location>
        <begin position="19"/>
        <end position="30"/>
    </location>
</feature>
<dbReference type="GO" id="GO:0005759">
    <property type="term" value="C:mitochondrial matrix"/>
    <property type="evidence" value="ECO:0007669"/>
    <property type="project" value="TreeGrafter"/>
</dbReference>
<protein>
    <submittedName>
        <fullName evidence="4">AlkB homolog 7</fullName>
    </submittedName>
</protein>
<comment type="cofactor">
    <cofactor evidence="1">
        <name>Fe(2+)</name>
        <dbReference type="ChEBI" id="CHEBI:29033"/>
    </cofactor>
</comment>
<dbReference type="Pfam" id="PF13532">
    <property type="entry name" value="2OG-FeII_Oxy_2"/>
    <property type="match status" value="1"/>
</dbReference>
<dbReference type="PROSITE" id="PS51471">
    <property type="entry name" value="FE2OG_OXY"/>
    <property type="match status" value="1"/>
</dbReference>
<evidence type="ECO:0000256" key="1">
    <source>
        <dbReference type="ARBA" id="ARBA00001954"/>
    </source>
</evidence>
<dbReference type="InterPro" id="IPR037151">
    <property type="entry name" value="AlkB-like_sf"/>
</dbReference>
<dbReference type="Gene3D" id="2.60.120.590">
    <property type="entry name" value="Alpha-ketoglutarate-dependent dioxygenase AlkB-like"/>
    <property type="match status" value="1"/>
</dbReference>
<sequence>MHRARGLWRAGVPAALGGSRAVSGVPAAGSGSPGRGLGPEAEADPALLRASSPELAQRLRGLALVRGGFVSEGEAAELLREVEPGLRRGRYQSDHWDRAITGYRETERGLRGGAGRALLLRVTPAFPPRRPPRPSAHVLDLLPGGSVGPHVDSVKFCGCTIAGVSLLSPSVLRLRSLREPQNWLELLLEPGSLYVLRGAARYEFTHEILPDEESFFGELRVPRGRRVALIFRNDPPGEN</sequence>
<feature type="domain" description="Fe2OG dioxygenase" evidence="3">
    <location>
        <begin position="121"/>
        <end position="235"/>
    </location>
</feature>
<proteinExistence type="predicted"/>